<dbReference type="Proteomes" id="UP000003781">
    <property type="component" value="Unassembled WGS sequence"/>
</dbReference>
<proteinExistence type="predicted"/>
<dbReference type="RefSeq" id="WP_008275190.1">
    <property type="nucleotide sequence ID" value="NZ_AAXW01000012.1"/>
</dbReference>
<comment type="caution">
    <text evidence="2">The sequence shown here is derived from an EMBL/GenBank/DDBJ whole genome shotgun (WGS) entry which is preliminary data.</text>
</comment>
<dbReference type="SUPFAM" id="SSF82171">
    <property type="entry name" value="DPP6 N-terminal domain-like"/>
    <property type="match status" value="2"/>
</dbReference>
<evidence type="ECO:0000313" key="2">
    <source>
        <dbReference type="EMBL" id="EAZ91634.1"/>
    </source>
</evidence>
<keyword evidence="3" id="KW-1185">Reference proteome</keyword>
<organism evidence="2 3">
    <name type="scientific">Crocosphaera chwakensis CCY0110</name>
    <dbReference type="NCBI Taxonomy" id="391612"/>
    <lineage>
        <taxon>Bacteria</taxon>
        <taxon>Bacillati</taxon>
        <taxon>Cyanobacteriota</taxon>
        <taxon>Cyanophyceae</taxon>
        <taxon>Oscillatoriophycideae</taxon>
        <taxon>Chroococcales</taxon>
        <taxon>Aphanothecaceae</taxon>
        <taxon>Crocosphaera</taxon>
        <taxon>Crocosphaera chwakensis</taxon>
    </lineage>
</organism>
<dbReference type="eggNOG" id="COG0823">
    <property type="taxonomic scope" value="Bacteria"/>
</dbReference>
<name>A3IP69_9CHRO</name>
<evidence type="ECO:0000313" key="3">
    <source>
        <dbReference type="Proteomes" id="UP000003781"/>
    </source>
</evidence>
<sequence length="501" mass="56019">MLNKLTLQEPIDKLSVLLIGGFSVLIAGLMIGDKLCGNNCFLRKGPQVENFTWQNETVDSKDRAFILTFDRPMDKATVEKNLVINPPLPGKVSWAGRRLAYTVETPVPYGQTYQVQLSDATERFRENKQQGQVMEPFVGTFQSRDRALAYIGTQGEEQGRLVFYNITQQHKKILTPPDLVVMNFEFYPQGNRILFSAYEKGLGIDGLRQLELYSVTTGVNNGVEDTQNNSAGKVEEILDNETYQNNQFDLSADGETIVIQRVNRENPADFDLWIVKQGEKPERLKITGGDFEITPDNQALAVARGEGIGILPLEPESDPLDFLPKFGQLLDFSPTGNSAAMVDFNTDNANLRYTRSLFYVNNQGIQKELLNTQGSIIDCQFTPTGNQLYCLLTELLEGDDYQEQPYFAKFDIKTGKVTPLAKLSDYQDIKISLSPDGLALLFDQVLTSDDPSLEDNLTNNSGQAIVGGKLWLLIPPINNDPNSKADLKELPLVGFRPQWLP</sequence>
<reference evidence="2 3" key="1">
    <citation type="submission" date="2007-03" db="EMBL/GenBank/DDBJ databases">
        <authorList>
            <person name="Stal L."/>
            <person name="Ferriera S."/>
            <person name="Johnson J."/>
            <person name="Kravitz S."/>
            <person name="Beeson K."/>
            <person name="Sutton G."/>
            <person name="Rogers Y.-H."/>
            <person name="Friedman R."/>
            <person name="Frazier M."/>
            <person name="Venter J.C."/>
        </authorList>
    </citation>
    <scope>NUCLEOTIDE SEQUENCE [LARGE SCALE GENOMIC DNA]</scope>
    <source>
        <strain evidence="2 3">CCY0110</strain>
    </source>
</reference>
<dbReference type="OrthoDB" id="475437at2"/>
<gene>
    <name evidence="2" type="ORF">CY0110_25923</name>
</gene>
<feature type="transmembrane region" description="Helical" evidence="1">
    <location>
        <begin position="14"/>
        <end position="32"/>
    </location>
</feature>
<keyword evidence="1" id="KW-1133">Transmembrane helix</keyword>
<dbReference type="EMBL" id="AAXW01000012">
    <property type="protein sequence ID" value="EAZ91634.1"/>
    <property type="molecule type" value="Genomic_DNA"/>
</dbReference>
<accession>A3IP69</accession>
<dbReference type="AlphaFoldDB" id="A3IP69"/>
<keyword evidence="1" id="KW-0812">Transmembrane</keyword>
<protein>
    <submittedName>
        <fullName evidence="2">Uncharacterized protein</fullName>
    </submittedName>
</protein>
<dbReference type="Gene3D" id="2.60.40.3710">
    <property type="match status" value="1"/>
</dbReference>
<keyword evidence="1" id="KW-0472">Membrane</keyword>
<evidence type="ECO:0000256" key="1">
    <source>
        <dbReference type="SAM" id="Phobius"/>
    </source>
</evidence>